<evidence type="ECO:0000313" key="3">
    <source>
        <dbReference type="Proteomes" id="UP000440224"/>
    </source>
</evidence>
<dbReference type="Proteomes" id="UP000440224">
    <property type="component" value="Unassembled WGS sequence"/>
</dbReference>
<feature type="compositionally biased region" description="Acidic residues" evidence="1">
    <location>
        <begin position="201"/>
        <end position="211"/>
    </location>
</feature>
<protein>
    <submittedName>
        <fullName evidence="2">Uncharacterized protein</fullName>
    </submittedName>
</protein>
<organism evidence="2 3">
    <name type="scientific">Polyangium spumosum</name>
    <dbReference type="NCBI Taxonomy" id="889282"/>
    <lineage>
        <taxon>Bacteria</taxon>
        <taxon>Pseudomonadati</taxon>
        <taxon>Myxococcota</taxon>
        <taxon>Polyangia</taxon>
        <taxon>Polyangiales</taxon>
        <taxon>Polyangiaceae</taxon>
        <taxon>Polyangium</taxon>
    </lineage>
</organism>
<feature type="region of interest" description="Disordered" evidence="1">
    <location>
        <begin position="185"/>
        <end position="211"/>
    </location>
</feature>
<name>A0A6N7Q3K0_9BACT</name>
<dbReference type="EMBL" id="WJIE01000017">
    <property type="protein sequence ID" value="MRG97430.1"/>
    <property type="molecule type" value="Genomic_DNA"/>
</dbReference>
<dbReference type="RefSeq" id="WP_153824212.1">
    <property type="nucleotide sequence ID" value="NZ_WJIE01000017.1"/>
</dbReference>
<comment type="caution">
    <text evidence="2">The sequence shown here is derived from an EMBL/GenBank/DDBJ whole genome shotgun (WGS) entry which is preliminary data.</text>
</comment>
<sequence length="211" mass="22798">MGAIDYKRFHRLLTRCQELGTDANAPIVVRRVYADVLKAPADTFLAAQKSVSAGESAAAKEDSEASTALESIDKPYREARAVTLAYLPTLKVPDTLKRQPTDTDKVTAIEELLDAIDDHLGTPWADEVLSGEFGKRAPLAIKEISESVEANKDLGSAKQARAAAYGPAYEKYLAFKRVVRESHGPASKEYKRIHLRAGAGGEEEEGPGGEG</sequence>
<dbReference type="AlphaFoldDB" id="A0A6N7Q3K0"/>
<accession>A0A6N7Q3K0</accession>
<reference evidence="2 3" key="1">
    <citation type="submission" date="2019-10" db="EMBL/GenBank/DDBJ databases">
        <title>A soil myxobacterium in the family Polyangiaceae.</title>
        <authorList>
            <person name="Li Y."/>
            <person name="Wang J."/>
        </authorList>
    </citation>
    <scope>NUCLEOTIDE SEQUENCE [LARGE SCALE GENOMIC DNA]</scope>
    <source>
        <strain evidence="2 3">DSM 14734</strain>
    </source>
</reference>
<keyword evidence="3" id="KW-1185">Reference proteome</keyword>
<dbReference type="OrthoDB" id="5510156at2"/>
<proteinExistence type="predicted"/>
<evidence type="ECO:0000256" key="1">
    <source>
        <dbReference type="SAM" id="MobiDB-lite"/>
    </source>
</evidence>
<gene>
    <name evidence="2" type="ORF">GF068_36705</name>
</gene>
<evidence type="ECO:0000313" key="2">
    <source>
        <dbReference type="EMBL" id="MRG97430.1"/>
    </source>
</evidence>